<dbReference type="GO" id="GO:0008146">
    <property type="term" value="F:sulfotransferase activity"/>
    <property type="evidence" value="ECO:0007669"/>
    <property type="project" value="TreeGrafter"/>
</dbReference>
<dbReference type="AlphaFoldDB" id="A0A370GJ64"/>
<comment type="caution">
    <text evidence="3">The sequence shown here is derived from an EMBL/GenBank/DDBJ whole genome shotgun (WGS) entry which is preliminary data.</text>
</comment>
<dbReference type="Pfam" id="PF00899">
    <property type="entry name" value="ThiF"/>
    <property type="match status" value="1"/>
</dbReference>
<dbReference type="PANTHER" id="PTHR10953">
    <property type="entry name" value="UBIQUITIN-ACTIVATING ENZYME E1"/>
    <property type="match status" value="1"/>
</dbReference>
<evidence type="ECO:0000313" key="4">
    <source>
        <dbReference type="Proteomes" id="UP000255326"/>
    </source>
</evidence>
<protein>
    <submittedName>
        <fullName evidence="3">Adenylyltransferase/sulfurtransferase</fullName>
    </submittedName>
</protein>
<dbReference type="SUPFAM" id="SSF69572">
    <property type="entry name" value="Activating enzymes of the ubiquitin-like proteins"/>
    <property type="match status" value="1"/>
</dbReference>
<sequence>MKGRDCSMERYSRQIRFASIGENGQKQLADSHVLIVGAGALGSSAAEMLARSGVGRLTIIDRDYVEESNLQRQQLYAEEDAEMKWPKAAAAEKRLGQINGWIDIQSIVGEADPQTLDKLAAEADLIIDGTDNFETRFIINDCAYKHGIPWIYGGCVGSFGMAYTMLPGKSPCLHCLLKRVPVQTETCETAGVIAPIVQMVAAHQTAEALKLLTGNQDAVAGQYRSFDLWHNQYISVKTDSIHDEACLTCGESPSYPFLEKENAMKTTVLCGRSTVQVRPAAPKELNLQTMALQARKAGYEISGNPYLLSIETGENRIVVFHDGRALVHGTSDEAQAKKLYQSLIG</sequence>
<dbReference type="InterPro" id="IPR045886">
    <property type="entry name" value="ThiF/MoeB/HesA"/>
</dbReference>
<evidence type="ECO:0000259" key="2">
    <source>
        <dbReference type="Pfam" id="PF00899"/>
    </source>
</evidence>
<keyword evidence="3" id="KW-0808">Transferase</keyword>
<dbReference type="InterPro" id="IPR035985">
    <property type="entry name" value="Ubiquitin-activating_enz"/>
</dbReference>
<evidence type="ECO:0000313" key="3">
    <source>
        <dbReference type="EMBL" id="RDI41963.1"/>
    </source>
</evidence>
<dbReference type="InterPro" id="IPR000594">
    <property type="entry name" value="ThiF_NAD_FAD-bd"/>
</dbReference>
<reference evidence="3 4" key="1">
    <citation type="submission" date="2018-07" db="EMBL/GenBank/DDBJ databases">
        <title>Genomic Encyclopedia of Type Strains, Phase IV (KMG-IV): sequencing the most valuable type-strain genomes for metagenomic binning, comparative biology and taxonomic classification.</title>
        <authorList>
            <person name="Goeker M."/>
        </authorList>
    </citation>
    <scope>NUCLEOTIDE SEQUENCE [LARGE SCALE GENOMIC DNA]</scope>
    <source>
        <strain evidence="3 4">DSM 25281</strain>
    </source>
</reference>
<dbReference type="GO" id="GO:0016779">
    <property type="term" value="F:nucleotidyltransferase activity"/>
    <property type="evidence" value="ECO:0007669"/>
    <property type="project" value="UniProtKB-KW"/>
</dbReference>
<dbReference type="Proteomes" id="UP000255326">
    <property type="component" value="Unassembled WGS sequence"/>
</dbReference>
<name>A0A370GJ64_9BACI</name>
<keyword evidence="4" id="KW-1185">Reference proteome</keyword>
<dbReference type="FunFam" id="3.40.50.720:FF:000080">
    <property type="entry name" value="Thiazole biosynthesis adenylyltransferase ThiF"/>
    <property type="match status" value="1"/>
</dbReference>
<comment type="similarity">
    <text evidence="1">Belongs to the HesA/MoeB/ThiF family.</text>
</comment>
<dbReference type="GO" id="GO:0004792">
    <property type="term" value="F:thiosulfate-cyanide sulfurtransferase activity"/>
    <property type="evidence" value="ECO:0007669"/>
    <property type="project" value="TreeGrafter"/>
</dbReference>
<keyword evidence="3" id="KW-0548">Nucleotidyltransferase</keyword>
<dbReference type="GO" id="GO:0008641">
    <property type="term" value="F:ubiquitin-like modifier activating enzyme activity"/>
    <property type="evidence" value="ECO:0007669"/>
    <property type="project" value="InterPro"/>
</dbReference>
<dbReference type="PANTHER" id="PTHR10953:SF102">
    <property type="entry name" value="ADENYLYLTRANSFERASE AND SULFURTRANSFERASE MOCS3"/>
    <property type="match status" value="1"/>
</dbReference>
<accession>A0A370GJ64</accession>
<organism evidence="3 4">
    <name type="scientific">Falsibacillus pallidus</name>
    <dbReference type="NCBI Taxonomy" id="493781"/>
    <lineage>
        <taxon>Bacteria</taxon>
        <taxon>Bacillati</taxon>
        <taxon>Bacillota</taxon>
        <taxon>Bacilli</taxon>
        <taxon>Bacillales</taxon>
        <taxon>Bacillaceae</taxon>
        <taxon>Falsibacillus</taxon>
    </lineage>
</organism>
<proteinExistence type="inferred from homology"/>
<dbReference type="GO" id="GO:0005829">
    <property type="term" value="C:cytosol"/>
    <property type="evidence" value="ECO:0007669"/>
    <property type="project" value="TreeGrafter"/>
</dbReference>
<gene>
    <name evidence="3" type="ORF">DFR59_106122</name>
</gene>
<evidence type="ECO:0000256" key="1">
    <source>
        <dbReference type="ARBA" id="ARBA00009919"/>
    </source>
</evidence>
<dbReference type="Gene3D" id="3.40.50.720">
    <property type="entry name" value="NAD(P)-binding Rossmann-like Domain"/>
    <property type="match status" value="1"/>
</dbReference>
<dbReference type="CDD" id="cd00757">
    <property type="entry name" value="ThiF_MoeB_HesA_family"/>
    <property type="match status" value="1"/>
</dbReference>
<feature type="domain" description="THIF-type NAD/FAD binding fold" evidence="2">
    <location>
        <begin position="11"/>
        <end position="246"/>
    </location>
</feature>
<dbReference type="EMBL" id="QQAY01000006">
    <property type="protein sequence ID" value="RDI41963.1"/>
    <property type="molecule type" value="Genomic_DNA"/>
</dbReference>